<feature type="non-terminal residue" evidence="1">
    <location>
        <position position="55"/>
    </location>
</feature>
<evidence type="ECO:0000313" key="1">
    <source>
        <dbReference type="EMBL" id="KAI8037397.1"/>
    </source>
</evidence>
<sequence length="55" mass="6324">MRLTGVEVKHIIMVMDGYGIYYVKLKSSLAFDLRKMDIYTLAEGIIISVRSLQRS</sequence>
<dbReference type="AlphaFoldDB" id="A0A9Q0BLZ4"/>
<dbReference type="Proteomes" id="UP001059596">
    <property type="component" value="Unassembled WGS sequence"/>
</dbReference>
<organism evidence="1 2">
    <name type="scientific">Drosophila gunungcola</name>
    <name type="common">fruit fly</name>
    <dbReference type="NCBI Taxonomy" id="103775"/>
    <lineage>
        <taxon>Eukaryota</taxon>
        <taxon>Metazoa</taxon>
        <taxon>Ecdysozoa</taxon>
        <taxon>Arthropoda</taxon>
        <taxon>Hexapoda</taxon>
        <taxon>Insecta</taxon>
        <taxon>Pterygota</taxon>
        <taxon>Neoptera</taxon>
        <taxon>Endopterygota</taxon>
        <taxon>Diptera</taxon>
        <taxon>Brachycera</taxon>
        <taxon>Muscomorpha</taxon>
        <taxon>Ephydroidea</taxon>
        <taxon>Drosophilidae</taxon>
        <taxon>Drosophila</taxon>
        <taxon>Sophophora</taxon>
    </lineage>
</organism>
<proteinExistence type="predicted"/>
<reference evidence="1" key="1">
    <citation type="journal article" date="2023" name="Genome Biol. Evol.">
        <title>Long-read-based Genome Assembly of Drosophila gunungcola Reveals Fewer Chemosensory Genes in Flower-breeding Species.</title>
        <authorList>
            <person name="Negi A."/>
            <person name="Liao B.Y."/>
            <person name="Yeh S.D."/>
        </authorList>
    </citation>
    <scope>NUCLEOTIDE SEQUENCE</scope>
    <source>
        <strain evidence="1">Sukarami</strain>
    </source>
</reference>
<gene>
    <name evidence="1" type="ORF">M5D96_009531</name>
</gene>
<keyword evidence="2" id="KW-1185">Reference proteome</keyword>
<evidence type="ECO:0000313" key="2">
    <source>
        <dbReference type="Proteomes" id="UP001059596"/>
    </source>
</evidence>
<dbReference type="EMBL" id="JAMKOV010000012">
    <property type="protein sequence ID" value="KAI8037397.1"/>
    <property type="molecule type" value="Genomic_DNA"/>
</dbReference>
<comment type="caution">
    <text evidence="1">The sequence shown here is derived from an EMBL/GenBank/DDBJ whole genome shotgun (WGS) entry which is preliminary data.</text>
</comment>
<accession>A0A9Q0BLZ4</accession>
<name>A0A9Q0BLZ4_9MUSC</name>
<protein>
    <submittedName>
        <fullName evidence="1">Uncharacterized protein</fullName>
    </submittedName>
</protein>